<evidence type="ECO:0000256" key="6">
    <source>
        <dbReference type="SAM" id="Phobius"/>
    </source>
</evidence>
<protein>
    <submittedName>
        <fullName evidence="9">ABC transporter permease</fullName>
    </submittedName>
</protein>
<evidence type="ECO:0000259" key="8">
    <source>
        <dbReference type="Pfam" id="PF12704"/>
    </source>
</evidence>
<evidence type="ECO:0000256" key="5">
    <source>
        <dbReference type="ARBA" id="ARBA00023136"/>
    </source>
</evidence>
<evidence type="ECO:0000259" key="7">
    <source>
        <dbReference type="Pfam" id="PF02687"/>
    </source>
</evidence>
<keyword evidence="2" id="KW-1003">Cell membrane</keyword>
<feature type="transmembrane region" description="Helical" evidence="6">
    <location>
        <begin position="399"/>
        <end position="423"/>
    </location>
</feature>
<feature type="transmembrane region" description="Helical" evidence="6">
    <location>
        <begin position="699"/>
        <end position="726"/>
    </location>
</feature>
<feature type="transmembrane region" description="Helical" evidence="6">
    <location>
        <begin position="356"/>
        <end position="379"/>
    </location>
</feature>
<evidence type="ECO:0000256" key="4">
    <source>
        <dbReference type="ARBA" id="ARBA00022989"/>
    </source>
</evidence>
<accession>A0ABS5VR15</accession>
<dbReference type="PANTHER" id="PTHR30572">
    <property type="entry name" value="MEMBRANE COMPONENT OF TRANSPORTER-RELATED"/>
    <property type="match status" value="1"/>
</dbReference>
<evidence type="ECO:0000256" key="2">
    <source>
        <dbReference type="ARBA" id="ARBA00022475"/>
    </source>
</evidence>
<feature type="transmembrane region" description="Helical" evidence="6">
    <location>
        <begin position="21"/>
        <end position="41"/>
    </location>
</feature>
<comment type="subcellular location">
    <subcellularLocation>
        <location evidence="1">Cell membrane</location>
        <topology evidence="1">Multi-pass membrane protein</topology>
    </subcellularLocation>
</comment>
<dbReference type="InterPro" id="IPR050250">
    <property type="entry name" value="Macrolide_Exporter_MacB"/>
</dbReference>
<feature type="transmembrane region" description="Helical" evidence="6">
    <location>
        <begin position="789"/>
        <end position="808"/>
    </location>
</feature>
<keyword evidence="4 6" id="KW-1133">Transmembrane helix</keyword>
<feature type="domain" description="ABC3 transporter permease C-terminal" evidence="7">
    <location>
        <begin position="704"/>
        <end position="813"/>
    </location>
</feature>
<dbReference type="RefSeq" id="WP_254153824.1">
    <property type="nucleotide sequence ID" value="NZ_JAHESD010000021.1"/>
</dbReference>
<feature type="transmembrane region" description="Helical" evidence="6">
    <location>
        <begin position="444"/>
        <end position="468"/>
    </location>
</feature>
<proteinExistence type="predicted"/>
<name>A0ABS5VR15_9BACT</name>
<evidence type="ECO:0000256" key="3">
    <source>
        <dbReference type="ARBA" id="ARBA00022692"/>
    </source>
</evidence>
<gene>
    <name evidence="9" type="ORF">KK060_11260</name>
</gene>
<comment type="caution">
    <text evidence="9">The sequence shown here is derived from an EMBL/GenBank/DDBJ whole genome shotgun (WGS) entry which is preliminary data.</text>
</comment>
<dbReference type="Proteomes" id="UP000772618">
    <property type="component" value="Unassembled WGS sequence"/>
</dbReference>
<organism evidence="9 10">
    <name type="scientific">Chryseosolibacter indicus</name>
    <dbReference type="NCBI Taxonomy" id="2782351"/>
    <lineage>
        <taxon>Bacteria</taxon>
        <taxon>Pseudomonadati</taxon>
        <taxon>Bacteroidota</taxon>
        <taxon>Cytophagia</taxon>
        <taxon>Cytophagales</taxon>
        <taxon>Chryseotaleaceae</taxon>
        <taxon>Chryseosolibacter</taxon>
    </lineage>
</organism>
<reference evidence="9 10" key="1">
    <citation type="submission" date="2021-05" db="EMBL/GenBank/DDBJ databases">
        <title>A Polyphasic approach of four new species of the genus Ohtaekwangia: Ohtaekwangia histidinii sp. nov., Ohtaekwangia cretensis sp. nov., Ohtaekwangia indiensis sp. nov., Ohtaekwangia reichenbachii sp. nov. from diverse environment.</title>
        <authorList>
            <person name="Octaviana S."/>
        </authorList>
    </citation>
    <scope>NUCLEOTIDE SEQUENCE [LARGE SCALE GENOMIC DNA]</scope>
    <source>
        <strain evidence="9 10">PWU20</strain>
    </source>
</reference>
<dbReference type="Pfam" id="PF12704">
    <property type="entry name" value="MacB_PCD"/>
    <property type="match status" value="1"/>
</dbReference>
<dbReference type="PANTHER" id="PTHR30572:SF18">
    <property type="entry name" value="ABC-TYPE MACROLIDE FAMILY EXPORT SYSTEM PERMEASE COMPONENT 2"/>
    <property type="match status" value="1"/>
</dbReference>
<sequence>MVRNFILLFLRNLKRQKLFSFINLMGLTVSIASTLLIYLYISHELSYDNFHPNSERLYRVNQTFIWSDDKETQFSRTGPGVAVALKEELPEVELITSLHTPGNFIISYTTPHKEVISFEEDKVFAADTNFFRVFNFPLIAGDPVSAFNRINTLVMTRSTAQKYFGNDSPLGKMVRLGGLKGEGQQTFEVTGVVEDVPDNSTIQFDVLLSMKNFPVDRLHWSWIWTQLETFVLLNEKANINNVRAKLESIPKKRVEETLQRVMNTTYDDYIKSGKKWELFLQPIATLHLPNQAVVGSFPDTGNVKILYSLIGAAIFIVLLSCINFMNLSTAQFTKRIKEASVRKILGLGKKELSISYFVEALAFCLIATLAALALTQILIPSFNTITGKHLKMDLLHNLQIVGSLGILIVVMAVISSSYPSFFLSGFNPVEAVKGKLKIGRQGKAFRNSLVIFQFAVSIILIVCTAVVFQQLQYVSEKDLGFDKQNLIELKHVEAVRNEESLAKAVLNIPGVIDASWCNSTPPRIFGGDSFTAEGMNGVNFSLNYGAGDDRYIPTLDIKLKFGRNFSDQNPDDVNKVIVNESAIKKIGWPVDESVLGRKILYPNSDSAQFEIIGVLPDFNYWALDVSIEPLAIFHIKNKHIGNWAQTYLAVRIEPQNAKTWQTTIASLNSTWKAHAGDTPFEYGFIDEYFNEAFKTHERFGSVLIVMASLAILIACLGLLGMIIYALEQRTKEIGIRKVSGASVWNILTLISKGYTTLIIIAFVIAAPISYLIMKQWLQDFAYRITPSPWIYLATGIAILFVAILITSYHSVKAALTNPVEVLRDE</sequence>
<feature type="transmembrane region" description="Helical" evidence="6">
    <location>
        <begin position="746"/>
        <end position="769"/>
    </location>
</feature>
<dbReference type="InterPro" id="IPR003838">
    <property type="entry name" value="ABC3_permease_C"/>
</dbReference>
<evidence type="ECO:0000313" key="10">
    <source>
        <dbReference type="Proteomes" id="UP000772618"/>
    </source>
</evidence>
<feature type="domain" description="MacB-like periplasmic core" evidence="8">
    <location>
        <begin position="20"/>
        <end position="248"/>
    </location>
</feature>
<keyword evidence="10" id="KW-1185">Reference proteome</keyword>
<dbReference type="Pfam" id="PF02687">
    <property type="entry name" value="FtsX"/>
    <property type="match status" value="2"/>
</dbReference>
<evidence type="ECO:0000313" key="9">
    <source>
        <dbReference type="EMBL" id="MBT1703863.1"/>
    </source>
</evidence>
<dbReference type="InterPro" id="IPR025857">
    <property type="entry name" value="MacB_PCD"/>
</dbReference>
<dbReference type="EMBL" id="JAHESD010000021">
    <property type="protein sequence ID" value="MBT1703863.1"/>
    <property type="molecule type" value="Genomic_DNA"/>
</dbReference>
<evidence type="ECO:0000256" key="1">
    <source>
        <dbReference type="ARBA" id="ARBA00004651"/>
    </source>
</evidence>
<keyword evidence="3 6" id="KW-0812">Transmembrane</keyword>
<feature type="domain" description="ABC3 transporter permease C-terminal" evidence="7">
    <location>
        <begin position="312"/>
        <end position="428"/>
    </location>
</feature>
<keyword evidence="5 6" id="KW-0472">Membrane</keyword>
<feature type="transmembrane region" description="Helical" evidence="6">
    <location>
        <begin position="305"/>
        <end position="327"/>
    </location>
</feature>